<dbReference type="RefSeq" id="WP_088620895.1">
    <property type="nucleotide sequence ID" value="NZ_CP022129.1"/>
</dbReference>
<dbReference type="KEGG" id="mpsy:CEK71_19215"/>
<evidence type="ECO:0000313" key="2">
    <source>
        <dbReference type="Proteomes" id="UP000197019"/>
    </source>
</evidence>
<accession>A0A1Z4C3C2</accession>
<name>A0A1Z4C3C2_9GAMM</name>
<proteinExistence type="predicted"/>
<dbReference type="EMBL" id="CP022129">
    <property type="protein sequence ID" value="ASF48025.1"/>
    <property type="molecule type" value="Genomic_DNA"/>
</dbReference>
<dbReference type="AlphaFoldDB" id="A0A1Z4C3C2"/>
<dbReference type="Proteomes" id="UP000197019">
    <property type="component" value="Chromosome"/>
</dbReference>
<organism evidence="1 2">
    <name type="scientific">Methylovulum psychrotolerans</name>
    <dbReference type="NCBI Taxonomy" id="1704499"/>
    <lineage>
        <taxon>Bacteria</taxon>
        <taxon>Pseudomonadati</taxon>
        <taxon>Pseudomonadota</taxon>
        <taxon>Gammaproteobacteria</taxon>
        <taxon>Methylococcales</taxon>
        <taxon>Methylococcaceae</taxon>
        <taxon>Methylovulum</taxon>
    </lineage>
</organism>
<protein>
    <submittedName>
        <fullName evidence="1">Uncharacterized protein</fullName>
    </submittedName>
</protein>
<keyword evidence="2" id="KW-1185">Reference proteome</keyword>
<sequence>MGKTYLDPATQWQKTVLLAQAWLQRHAQAIAAIPDDSEDWSYEDWCYQHNRYMALYFKDPKAMSSHWAADIFWSFKHYPHRTLGNPWQLAIANRNTANLRQGDCALLLLTNGVARHPIWCVSSKGRQLAAYYMFTDRLGGKGVMNLI</sequence>
<reference evidence="1 2" key="1">
    <citation type="submission" date="2017-06" db="EMBL/GenBank/DDBJ databases">
        <title>Genome Sequencing of the methanotroph Methylovulum psychrotolerants str. HV10-M2 isolated from a high-altitude environment.</title>
        <authorList>
            <person name="Mateos-Rivera A."/>
        </authorList>
    </citation>
    <scope>NUCLEOTIDE SEQUENCE [LARGE SCALE GENOMIC DNA]</scope>
    <source>
        <strain evidence="1 2">HV10_M2</strain>
    </source>
</reference>
<gene>
    <name evidence="1" type="ORF">CEK71_19215</name>
</gene>
<evidence type="ECO:0000313" key="1">
    <source>
        <dbReference type="EMBL" id="ASF48025.1"/>
    </source>
</evidence>